<accession>A0A2P2PPC8</accession>
<dbReference type="AlphaFoldDB" id="A0A2P2PPC8"/>
<sequence length="36" mass="4128">MHVLATVKTQGLRARTKLNHNLTAKTSLQQRPMVKR</sequence>
<dbReference type="EMBL" id="GGEC01076122">
    <property type="protein sequence ID" value="MBX56606.1"/>
    <property type="molecule type" value="Transcribed_RNA"/>
</dbReference>
<proteinExistence type="predicted"/>
<organism evidence="1">
    <name type="scientific">Rhizophora mucronata</name>
    <name type="common">Asiatic mangrove</name>
    <dbReference type="NCBI Taxonomy" id="61149"/>
    <lineage>
        <taxon>Eukaryota</taxon>
        <taxon>Viridiplantae</taxon>
        <taxon>Streptophyta</taxon>
        <taxon>Embryophyta</taxon>
        <taxon>Tracheophyta</taxon>
        <taxon>Spermatophyta</taxon>
        <taxon>Magnoliopsida</taxon>
        <taxon>eudicotyledons</taxon>
        <taxon>Gunneridae</taxon>
        <taxon>Pentapetalae</taxon>
        <taxon>rosids</taxon>
        <taxon>fabids</taxon>
        <taxon>Malpighiales</taxon>
        <taxon>Rhizophoraceae</taxon>
        <taxon>Rhizophora</taxon>
    </lineage>
</organism>
<reference evidence="1" key="1">
    <citation type="submission" date="2018-02" db="EMBL/GenBank/DDBJ databases">
        <title>Rhizophora mucronata_Transcriptome.</title>
        <authorList>
            <person name="Meera S.P."/>
            <person name="Sreeshan A."/>
            <person name="Augustine A."/>
        </authorList>
    </citation>
    <scope>NUCLEOTIDE SEQUENCE</scope>
    <source>
        <tissue evidence="1">Leaf</tissue>
    </source>
</reference>
<evidence type="ECO:0000313" key="1">
    <source>
        <dbReference type="EMBL" id="MBX56606.1"/>
    </source>
</evidence>
<protein>
    <submittedName>
        <fullName evidence="1">Uncharacterized protein</fullName>
    </submittedName>
</protein>
<name>A0A2P2PPC8_RHIMU</name>